<evidence type="ECO:0000259" key="1">
    <source>
        <dbReference type="Pfam" id="PF25484"/>
    </source>
</evidence>
<dbReference type="HOGENOM" id="CLU_481514_0_0_1"/>
<organism evidence="2 3">
    <name type="scientific">Pichia kudriavzevii</name>
    <name type="common">Yeast</name>
    <name type="synonym">Issatchenkia orientalis</name>
    <dbReference type="NCBI Taxonomy" id="4909"/>
    <lineage>
        <taxon>Eukaryota</taxon>
        <taxon>Fungi</taxon>
        <taxon>Dikarya</taxon>
        <taxon>Ascomycota</taxon>
        <taxon>Saccharomycotina</taxon>
        <taxon>Pichiomycetes</taxon>
        <taxon>Pichiales</taxon>
        <taxon>Pichiaceae</taxon>
        <taxon>Pichia</taxon>
    </lineage>
</organism>
<accession>A0A099P341</accession>
<dbReference type="Proteomes" id="UP000029867">
    <property type="component" value="Unassembled WGS sequence"/>
</dbReference>
<dbReference type="AlphaFoldDB" id="A0A099P341"/>
<comment type="caution">
    <text evidence="2">The sequence shown here is derived from an EMBL/GenBank/DDBJ whole genome shotgun (WGS) entry which is preliminary data.</text>
</comment>
<dbReference type="Pfam" id="PF25484">
    <property type="entry name" value="DUF7907"/>
    <property type="match status" value="1"/>
</dbReference>
<evidence type="ECO:0000313" key="3">
    <source>
        <dbReference type="Proteomes" id="UP000029867"/>
    </source>
</evidence>
<proteinExistence type="predicted"/>
<dbReference type="EMBL" id="JQFK01000010">
    <property type="protein sequence ID" value="KGK39345.1"/>
    <property type="molecule type" value="Genomic_DNA"/>
</dbReference>
<dbReference type="InterPro" id="IPR057229">
    <property type="entry name" value="DUF7907"/>
</dbReference>
<protein>
    <recommendedName>
        <fullName evidence="1">DUF7907 domain-containing protein</fullName>
    </recommendedName>
</protein>
<dbReference type="eggNOG" id="ENOG502SXWZ">
    <property type="taxonomic scope" value="Eukaryota"/>
</dbReference>
<sequence>MSNCLRIHVLEEPINSLLEECKNKNDSRTLLRHLEHQLQQSQKDHAFFDEKVFVCVIADFGVSADDHVSIDIQYTSEKYQTQDQPAKRVGQKVCTILGNPDYNINGISVWKYEFSVTPGRNYDIVTLTAKYIENTDKAVRKFNEFHEVNLVQIEDAEFYTGPTTDLHAQLDEQENHSLISSHSLRIYSLYKMSLKSFKTEKTIAWLDLSASKAVKESQTSILINSIDIDSSSCEVESCTQIEFPLRLTSELLLTAAYHVLYDDESSVKPLIVTIDALVDGRKHIITQWSSNIDLSNNNLPLTNSNSSGNLQGKKIHSPKLLPPAKLSKLRSYNHLVNSQNTLKFTNNYSNLINNITMQFKKTIIVAAAASLAQAEVVHLRVKSDNSEINGNSLGFPHSGAGINYAFMGTGGQTEALDYDESEGTIQSPDAGSFPQVLGVSGHFVDLGVLDPNGKWSFEGNTLQFNGTADNFYACKNTGDPYDYSSRSYQLVYYTEDAPEGCLSLTLVKDAGSSSSAASSAAPSSTAAPSSSAAPSESVSSATFIDGAAQYAPGAFAVAAGFVAALL</sequence>
<feature type="domain" description="DUF7907" evidence="1">
    <location>
        <begin position="379"/>
        <end position="508"/>
    </location>
</feature>
<dbReference type="VEuPathDB" id="FungiDB:C5L36_0B11363"/>
<reference evidence="3" key="1">
    <citation type="journal article" date="2014" name="Microb. Cell Fact.">
        <title>Exploiting Issatchenkia orientalis SD108 for succinic acid production.</title>
        <authorList>
            <person name="Xiao H."/>
            <person name="Shao Z."/>
            <person name="Jiang Y."/>
            <person name="Dole S."/>
            <person name="Zhao H."/>
        </authorList>
    </citation>
    <scope>NUCLEOTIDE SEQUENCE [LARGE SCALE GENOMIC DNA]</scope>
    <source>
        <strain evidence="3">SD108</strain>
    </source>
</reference>
<gene>
    <name evidence="2" type="ORF">JL09_g1562</name>
</gene>
<evidence type="ECO:0000313" key="2">
    <source>
        <dbReference type="EMBL" id="KGK39345.1"/>
    </source>
</evidence>
<dbReference type="VEuPathDB" id="FungiDB:C5L36_0B11365"/>
<name>A0A099P341_PICKU</name>